<protein>
    <submittedName>
        <fullName evidence="1">Uncharacterized protein</fullName>
    </submittedName>
</protein>
<evidence type="ECO:0000313" key="1">
    <source>
        <dbReference type="EMBL" id="MBE1602714.1"/>
    </source>
</evidence>
<dbReference type="Proteomes" id="UP000629287">
    <property type="component" value="Unassembled WGS sequence"/>
</dbReference>
<organism evidence="1 2">
    <name type="scientific">Streptomyces stelliscabiei</name>
    <dbReference type="NCBI Taxonomy" id="146820"/>
    <lineage>
        <taxon>Bacteria</taxon>
        <taxon>Bacillati</taxon>
        <taxon>Actinomycetota</taxon>
        <taxon>Actinomycetes</taxon>
        <taxon>Kitasatosporales</taxon>
        <taxon>Streptomycetaceae</taxon>
        <taxon>Streptomyces</taxon>
    </lineage>
</organism>
<evidence type="ECO:0000313" key="2">
    <source>
        <dbReference type="Proteomes" id="UP000629287"/>
    </source>
</evidence>
<proteinExistence type="predicted"/>
<dbReference type="AlphaFoldDB" id="A0A8I0PHE4"/>
<sequence length="30" mass="3241">MTVALDLTEQLFKAPTSLIMPTAEIRSCCG</sequence>
<gene>
    <name evidence="1" type="ORF">H4687_008843</name>
</gene>
<accession>A0A8I0PHE4</accession>
<comment type="caution">
    <text evidence="1">The sequence shown here is derived from an EMBL/GenBank/DDBJ whole genome shotgun (WGS) entry which is preliminary data.</text>
</comment>
<name>A0A8I0PHE4_9ACTN</name>
<reference evidence="1 2" key="1">
    <citation type="submission" date="2020-10" db="EMBL/GenBank/DDBJ databases">
        <title>Sequencing the genomes of 1000 actinobacteria strains.</title>
        <authorList>
            <person name="Klenk H.-P."/>
        </authorList>
    </citation>
    <scope>NUCLEOTIDE SEQUENCE [LARGE SCALE GENOMIC DNA]</scope>
    <source>
        <strain evidence="1 2">DSM 41803</strain>
    </source>
</reference>
<keyword evidence="2" id="KW-1185">Reference proteome</keyword>
<dbReference type="EMBL" id="JADBGF010000001">
    <property type="protein sequence ID" value="MBE1602714.1"/>
    <property type="molecule type" value="Genomic_DNA"/>
</dbReference>